<keyword evidence="2 4" id="KW-0677">Repeat</keyword>
<dbReference type="GO" id="GO:0010125">
    <property type="term" value="P:mycothiol biosynthetic process"/>
    <property type="evidence" value="ECO:0007669"/>
    <property type="project" value="UniProtKB-UniRule"/>
</dbReference>
<dbReference type="Proteomes" id="UP000677082">
    <property type="component" value="Unassembled WGS sequence"/>
</dbReference>
<dbReference type="InterPro" id="IPR016181">
    <property type="entry name" value="Acyl_CoA_acyltransferase"/>
</dbReference>
<dbReference type="HAMAP" id="MF_01698">
    <property type="entry name" value="MshD"/>
    <property type="match status" value="1"/>
</dbReference>
<protein>
    <recommendedName>
        <fullName evidence="4">Mycothiol acetyltransferase</fullName>
        <shortName evidence="4">MSH acetyltransferase</shortName>
        <ecNumber evidence="4">2.3.1.189</ecNumber>
    </recommendedName>
    <alternativeName>
        <fullName evidence="4">Mycothiol synthase</fullName>
    </alternativeName>
</protein>
<dbReference type="SUPFAM" id="SSF55729">
    <property type="entry name" value="Acyl-CoA N-acyltransferases (Nat)"/>
    <property type="match status" value="2"/>
</dbReference>
<feature type="binding site" evidence="4">
    <location>
        <begin position="227"/>
        <end position="229"/>
    </location>
    <ligand>
        <name>acetyl-CoA</name>
        <dbReference type="ChEBI" id="CHEBI:57288"/>
        <label>2</label>
    </ligand>
</feature>
<feature type="binding site" evidence="4">
    <location>
        <position position="223"/>
    </location>
    <ligand>
        <name>1D-myo-inositol 2-(L-cysteinylamino)-2-deoxy-alpha-D-glucopyranoside</name>
        <dbReference type="ChEBI" id="CHEBI:58887"/>
    </ligand>
</feature>
<feature type="binding site" evidence="4">
    <location>
        <begin position="73"/>
        <end position="75"/>
    </location>
    <ligand>
        <name>acetyl-CoA</name>
        <dbReference type="ChEBI" id="CHEBI:57288"/>
        <label>1</label>
    </ligand>
</feature>
<dbReference type="NCBIfam" id="TIGR03448">
    <property type="entry name" value="mycothiol_MshD"/>
    <property type="match status" value="1"/>
</dbReference>
<sequence>MTKIRSLDRLSDAEVADVLALATSASLADGVYPLSEDVVLRVRNGGGLHLLSQAEDGVLAGYAFVDKSGSGELVVAPAYRRQGHGTALLAAAGSGTLAFWAHGDEPGAHAFAEKNGFSRARVLWQMRRSLTDFTAESVLPEGITIRPFSVGHDEEAWLGVNARAFAHHPEQGRWTLDDLRLRETEPWFDPAGFLLAVDISDTLVGFHWTKVHPPSGNDPALGEIYVLGVDPGGHRRGLGVALSVAGLRHLADAGLTQALLYVDESNAAAVALYRKLGFSVYKTDVNYQR</sequence>
<gene>
    <name evidence="4 6" type="primary">mshD</name>
    <name evidence="6" type="ORF">Ato02nite_053530</name>
</gene>
<feature type="binding site" evidence="4">
    <location>
        <position position="36"/>
    </location>
    <ligand>
        <name>1D-myo-inositol 2-(L-cysteinylamino)-2-deoxy-alpha-D-glucopyranoside</name>
        <dbReference type="ChEBI" id="CHEBI:58887"/>
    </ligand>
</feature>
<comment type="function">
    <text evidence="4">Catalyzes the transfer of acetyl from acetyl-CoA to desacetylmycothiol (Cys-GlcN-Ins) to form mycothiol.</text>
</comment>
<dbReference type="PIRSF" id="PIRSF021524">
    <property type="entry name" value="MSH_acetyltransferase"/>
    <property type="match status" value="1"/>
</dbReference>
<dbReference type="PANTHER" id="PTHR43617">
    <property type="entry name" value="L-AMINO ACID N-ACETYLTRANSFERASE"/>
    <property type="match status" value="1"/>
</dbReference>
<keyword evidence="7" id="KW-1185">Reference proteome</keyword>
<evidence type="ECO:0000313" key="7">
    <source>
        <dbReference type="Proteomes" id="UP000677082"/>
    </source>
</evidence>
<reference evidence="6 7" key="1">
    <citation type="submission" date="2021-03" db="EMBL/GenBank/DDBJ databases">
        <title>Whole genome shotgun sequence of Actinoplanes toevensis NBRC 105298.</title>
        <authorList>
            <person name="Komaki H."/>
            <person name="Tamura T."/>
        </authorList>
    </citation>
    <scope>NUCLEOTIDE SEQUENCE [LARGE SCALE GENOMIC DNA]</scope>
    <source>
        <strain evidence="6 7">NBRC 105298</strain>
    </source>
</reference>
<feature type="domain" description="N-acetyltransferase" evidence="5">
    <location>
        <begin position="2"/>
        <end position="146"/>
    </location>
</feature>
<comment type="subunit">
    <text evidence="4">Monomer.</text>
</comment>
<comment type="catalytic activity">
    <reaction evidence="4">
        <text>1D-myo-inositol 2-(L-cysteinylamino)-2-deoxy-alpha-D-glucopyranoside + acetyl-CoA = mycothiol + CoA + H(+)</text>
        <dbReference type="Rhea" id="RHEA:26172"/>
        <dbReference type="ChEBI" id="CHEBI:15378"/>
        <dbReference type="ChEBI" id="CHEBI:16768"/>
        <dbReference type="ChEBI" id="CHEBI:57287"/>
        <dbReference type="ChEBI" id="CHEBI:57288"/>
        <dbReference type="ChEBI" id="CHEBI:58887"/>
        <dbReference type="EC" id="2.3.1.189"/>
    </reaction>
</comment>
<proteinExistence type="inferred from homology"/>
<evidence type="ECO:0000313" key="6">
    <source>
        <dbReference type="EMBL" id="GIM93560.1"/>
    </source>
</evidence>
<dbReference type="AlphaFoldDB" id="A0A919W5V1"/>
<keyword evidence="3 4" id="KW-0012">Acyltransferase</keyword>
<accession>A0A919W5V1</accession>
<dbReference type="PROSITE" id="PS51186">
    <property type="entry name" value="GNAT"/>
    <property type="match status" value="2"/>
</dbReference>
<comment type="caution">
    <text evidence="6">The sequence shown here is derived from an EMBL/GenBank/DDBJ whole genome shotgun (WGS) entry which is preliminary data.</text>
</comment>
<dbReference type="RefSeq" id="WP_213009367.1">
    <property type="nucleotide sequence ID" value="NZ_BOQN01000067.1"/>
</dbReference>
<dbReference type="InterPro" id="IPR050276">
    <property type="entry name" value="MshD_Acetyltransferase"/>
</dbReference>
<dbReference type="PANTHER" id="PTHR43617:SF31">
    <property type="entry name" value="MYCOTHIOL ACETYLTRANSFERASE"/>
    <property type="match status" value="1"/>
</dbReference>
<evidence type="ECO:0000256" key="1">
    <source>
        <dbReference type="ARBA" id="ARBA00022679"/>
    </source>
</evidence>
<organism evidence="6 7">
    <name type="scientific">Paractinoplanes toevensis</name>
    <dbReference type="NCBI Taxonomy" id="571911"/>
    <lineage>
        <taxon>Bacteria</taxon>
        <taxon>Bacillati</taxon>
        <taxon>Actinomycetota</taxon>
        <taxon>Actinomycetes</taxon>
        <taxon>Micromonosporales</taxon>
        <taxon>Micromonosporaceae</taxon>
        <taxon>Paractinoplanes</taxon>
    </lineage>
</organism>
<dbReference type="GO" id="GO:0035447">
    <property type="term" value="F:mycothiol synthase activity"/>
    <property type="evidence" value="ECO:0007669"/>
    <property type="project" value="UniProtKB-UniRule"/>
</dbReference>
<evidence type="ECO:0000256" key="3">
    <source>
        <dbReference type="ARBA" id="ARBA00023315"/>
    </source>
</evidence>
<feature type="binding site" evidence="4">
    <location>
        <position position="170"/>
    </location>
    <ligand>
        <name>1D-myo-inositol 2-(L-cysteinylamino)-2-deoxy-alpha-D-glucopyranoside</name>
        <dbReference type="ChEBI" id="CHEBI:58887"/>
    </ligand>
</feature>
<comment type="caution">
    <text evidence="4">Lacks conserved residue(s) required for the propagation of feature annotation.</text>
</comment>
<feature type="binding site" evidence="4">
    <location>
        <position position="261"/>
    </location>
    <ligand>
        <name>1D-myo-inositol 2-(L-cysteinylamino)-2-deoxy-alpha-D-glucopyranoside</name>
        <dbReference type="ChEBI" id="CHEBI:58887"/>
    </ligand>
</feature>
<dbReference type="CDD" id="cd04301">
    <property type="entry name" value="NAT_SF"/>
    <property type="match status" value="1"/>
</dbReference>
<evidence type="ECO:0000256" key="2">
    <source>
        <dbReference type="ARBA" id="ARBA00022737"/>
    </source>
</evidence>
<keyword evidence="1 4" id="KW-0808">Transferase</keyword>
<dbReference type="Pfam" id="PF13508">
    <property type="entry name" value="Acetyltransf_7"/>
    <property type="match status" value="1"/>
</dbReference>
<comment type="similarity">
    <text evidence="4">Belongs to the acetyltransferase family. MshD subfamily.</text>
</comment>
<dbReference type="EMBL" id="BOQN01000067">
    <property type="protein sequence ID" value="GIM93560.1"/>
    <property type="molecule type" value="Genomic_DNA"/>
</dbReference>
<evidence type="ECO:0000259" key="5">
    <source>
        <dbReference type="PROSITE" id="PS51186"/>
    </source>
</evidence>
<dbReference type="Pfam" id="PF00583">
    <property type="entry name" value="Acetyltransf_1"/>
    <property type="match status" value="1"/>
</dbReference>
<name>A0A919W5V1_9ACTN</name>
<feature type="binding site" evidence="4">
    <location>
        <begin position="81"/>
        <end position="86"/>
    </location>
    <ligand>
        <name>acetyl-CoA</name>
        <dbReference type="ChEBI" id="CHEBI:57288"/>
        <label>1</label>
    </ligand>
</feature>
<dbReference type="GO" id="GO:0008999">
    <property type="term" value="F:protein-N-terminal-alanine acetyltransferase activity"/>
    <property type="evidence" value="ECO:0007669"/>
    <property type="project" value="TreeGrafter"/>
</dbReference>
<dbReference type="InterPro" id="IPR000182">
    <property type="entry name" value="GNAT_dom"/>
</dbReference>
<dbReference type="EC" id="2.3.1.189" evidence="4"/>
<dbReference type="Gene3D" id="3.40.630.30">
    <property type="match status" value="1"/>
</dbReference>
<feature type="domain" description="N-acetyltransferase" evidence="5">
    <location>
        <begin position="143"/>
        <end position="289"/>
    </location>
</feature>
<dbReference type="InterPro" id="IPR017813">
    <property type="entry name" value="Mycothiol_AcTrfase"/>
</dbReference>
<feature type="binding site" evidence="4">
    <location>
        <position position="210"/>
    </location>
    <ligand>
        <name>1D-myo-inositol 2-(L-cysteinylamino)-2-deoxy-alpha-D-glucopyranoside</name>
        <dbReference type="ChEBI" id="CHEBI:58887"/>
    </ligand>
</feature>
<evidence type="ECO:0000256" key="4">
    <source>
        <dbReference type="HAMAP-Rule" id="MF_01698"/>
    </source>
</evidence>